<evidence type="ECO:0000256" key="3">
    <source>
        <dbReference type="ARBA" id="ARBA00023052"/>
    </source>
</evidence>
<accession>A0ABR5TLN7</accession>
<keyword evidence="2" id="KW-0560">Oxidoreductase</keyword>
<dbReference type="CDD" id="cd02000">
    <property type="entry name" value="TPP_E1_PDC_ADC_BCADC"/>
    <property type="match status" value="1"/>
</dbReference>
<dbReference type="PANTHER" id="PTHR11516:SF60">
    <property type="entry name" value="PYRUVATE DEHYDROGENASE E1 COMPONENT SUBUNIT ALPHA"/>
    <property type="match status" value="1"/>
</dbReference>
<evidence type="ECO:0000259" key="4">
    <source>
        <dbReference type="Pfam" id="PF00676"/>
    </source>
</evidence>
<keyword evidence="6" id="KW-1185">Reference proteome</keyword>
<dbReference type="Pfam" id="PF00676">
    <property type="entry name" value="E1_dh"/>
    <property type="match status" value="1"/>
</dbReference>
<dbReference type="Gene3D" id="3.40.50.970">
    <property type="match status" value="1"/>
</dbReference>
<proteinExistence type="predicted"/>
<dbReference type="InterPro" id="IPR029061">
    <property type="entry name" value="THDP-binding"/>
</dbReference>
<comment type="cofactor">
    <cofactor evidence="1">
        <name>thiamine diphosphate</name>
        <dbReference type="ChEBI" id="CHEBI:58937"/>
    </cofactor>
</comment>
<name>A0ABR5TLN7_9BACL</name>
<gene>
    <name evidence="5" type="ORF">HMPREF1871_00824</name>
</gene>
<evidence type="ECO:0000313" key="5">
    <source>
        <dbReference type="EMBL" id="KXB57704.1"/>
    </source>
</evidence>
<dbReference type="InterPro" id="IPR050642">
    <property type="entry name" value="PDH_E1_Alpha_Subunit"/>
</dbReference>
<evidence type="ECO:0000313" key="6">
    <source>
        <dbReference type="Proteomes" id="UP000070467"/>
    </source>
</evidence>
<protein>
    <submittedName>
        <fullName evidence="5">TPP-dependent acetoin dehydrogenase complex, E1 component, alpha subunit</fullName>
    </submittedName>
</protein>
<sequence length="330" mass="36766">MEGKRVKSSKDLTKEQHLDMYRLMHLIRDFDMALSKLFSRGLVHGMTHYSVGEEAANVGGIYPFKKEDLMYSNHRGHGQTITKGIDIDRMMAEILGKETGQCKGRGGSMHVYDLEHGNMGCNGIVGGGHGLSTGAALTQKMKKTGNVVVCCMGDGATNEGSFHECLNMASNWDLPLIFYVINNKYGISMAQERCMRVKKITERAASYRIKAIHVEDGNDVLQVYDAMQEAIEHARSGKGPVLIEAVTYRWFGHSASDAGKYRSREEVAEWKAKDPNLKYKKYLLKNNIATEEELNKIEEHAKEVIDGAVKFAKESKVADGAVAFQDNYAD</sequence>
<reference evidence="5 6" key="1">
    <citation type="submission" date="2016-01" db="EMBL/GenBank/DDBJ databases">
        <authorList>
            <person name="Mitreva M."/>
            <person name="Pepin K.H."/>
            <person name="Mihindukulasuriya K.A."/>
            <person name="Fulton R."/>
            <person name="Fronick C."/>
            <person name="O'Laughlin M."/>
            <person name="Miner T."/>
            <person name="Herter B."/>
            <person name="Rosa B.A."/>
            <person name="Cordes M."/>
            <person name="Tomlinson C."/>
            <person name="Wollam A."/>
            <person name="Palsikar V.B."/>
            <person name="Mardis E.R."/>
            <person name="Wilson R.K."/>
        </authorList>
    </citation>
    <scope>NUCLEOTIDE SEQUENCE [LARGE SCALE GENOMIC DNA]</scope>
    <source>
        <strain evidence="5 6">KA00071</strain>
    </source>
</reference>
<evidence type="ECO:0000256" key="1">
    <source>
        <dbReference type="ARBA" id="ARBA00001964"/>
    </source>
</evidence>
<organism evidence="5 6">
    <name type="scientific">Gemelliphila asaccharolytica</name>
    <dbReference type="NCBI Taxonomy" id="502393"/>
    <lineage>
        <taxon>Bacteria</taxon>
        <taxon>Bacillati</taxon>
        <taxon>Bacillota</taxon>
        <taxon>Bacilli</taxon>
        <taxon>Bacillales</taxon>
        <taxon>Gemellaceae</taxon>
        <taxon>Gemelliphila</taxon>
    </lineage>
</organism>
<evidence type="ECO:0000256" key="2">
    <source>
        <dbReference type="ARBA" id="ARBA00023002"/>
    </source>
</evidence>
<dbReference type="Proteomes" id="UP000070467">
    <property type="component" value="Unassembled WGS sequence"/>
</dbReference>
<dbReference type="InterPro" id="IPR001017">
    <property type="entry name" value="DH_E1"/>
</dbReference>
<dbReference type="SUPFAM" id="SSF52518">
    <property type="entry name" value="Thiamin diphosphate-binding fold (THDP-binding)"/>
    <property type="match status" value="1"/>
</dbReference>
<feature type="domain" description="Dehydrogenase E1 component" evidence="4">
    <location>
        <begin position="24"/>
        <end position="317"/>
    </location>
</feature>
<keyword evidence="3" id="KW-0786">Thiamine pyrophosphate</keyword>
<dbReference type="EMBL" id="LSDB01000036">
    <property type="protein sequence ID" value="KXB57704.1"/>
    <property type="molecule type" value="Genomic_DNA"/>
</dbReference>
<comment type="caution">
    <text evidence="5">The sequence shown here is derived from an EMBL/GenBank/DDBJ whole genome shotgun (WGS) entry which is preliminary data.</text>
</comment>
<dbReference type="PANTHER" id="PTHR11516">
    <property type="entry name" value="PYRUVATE DEHYDROGENASE E1 COMPONENT, ALPHA SUBUNIT BACTERIAL AND ORGANELLAR"/>
    <property type="match status" value="1"/>
</dbReference>